<comment type="caution">
    <text evidence="2">The sequence shown here is derived from an EMBL/GenBank/DDBJ whole genome shotgun (WGS) entry which is preliminary data.</text>
</comment>
<keyword evidence="1" id="KW-0472">Membrane</keyword>
<gene>
    <name evidence="2" type="ORF">FB382_003766</name>
</gene>
<evidence type="ECO:0000313" key="3">
    <source>
        <dbReference type="Proteomes" id="UP000580910"/>
    </source>
</evidence>
<proteinExistence type="predicted"/>
<protein>
    <submittedName>
        <fullName evidence="2">Flp pilus assembly protein TadB</fullName>
    </submittedName>
</protein>
<sequence length="75" mass="8583">MAASQDRRFYLVREYWFYLGLLTFGAFSAVARIAGIVGTWWWSIAPVAVVVLVYLGTYVVLRFEYKRRSGRASGP</sequence>
<dbReference type="EMBL" id="JACGXA010000001">
    <property type="protein sequence ID" value="MBA8805475.1"/>
    <property type="molecule type" value="Genomic_DNA"/>
</dbReference>
<keyword evidence="1" id="KW-0812">Transmembrane</keyword>
<dbReference type="AlphaFoldDB" id="A0A7W3J3G6"/>
<keyword evidence="1" id="KW-1133">Transmembrane helix</keyword>
<feature type="transmembrane region" description="Helical" evidence="1">
    <location>
        <begin position="15"/>
        <end position="34"/>
    </location>
</feature>
<dbReference type="Proteomes" id="UP000580910">
    <property type="component" value="Unassembled WGS sequence"/>
</dbReference>
<feature type="transmembrane region" description="Helical" evidence="1">
    <location>
        <begin position="40"/>
        <end position="61"/>
    </location>
</feature>
<evidence type="ECO:0000313" key="2">
    <source>
        <dbReference type="EMBL" id="MBA8805475.1"/>
    </source>
</evidence>
<reference evidence="2 3" key="1">
    <citation type="submission" date="2020-07" db="EMBL/GenBank/DDBJ databases">
        <title>Sequencing the genomes of 1000 actinobacteria strains.</title>
        <authorList>
            <person name="Klenk H.-P."/>
        </authorList>
    </citation>
    <scope>NUCLEOTIDE SEQUENCE [LARGE SCALE GENOMIC DNA]</scope>
    <source>
        <strain evidence="2 3">DSM 21349</strain>
    </source>
</reference>
<name>A0A7W3J3G6_9ACTN</name>
<accession>A0A7W3J3G6</accession>
<organism evidence="2 3">
    <name type="scientific">Nocardioides ginsengisegetis</name>
    <dbReference type="NCBI Taxonomy" id="661491"/>
    <lineage>
        <taxon>Bacteria</taxon>
        <taxon>Bacillati</taxon>
        <taxon>Actinomycetota</taxon>
        <taxon>Actinomycetes</taxon>
        <taxon>Propionibacteriales</taxon>
        <taxon>Nocardioidaceae</taxon>
        <taxon>Nocardioides</taxon>
    </lineage>
</organism>
<keyword evidence="3" id="KW-1185">Reference proteome</keyword>
<evidence type="ECO:0000256" key="1">
    <source>
        <dbReference type="SAM" id="Phobius"/>
    </source>
</evidence>